<feature type="transmembrane region" description="Helical" evidence="1">
    <location>
        <begin position="2413"/>
        <end position="2439"/>
    </location>
</feature>
<keyword evidence="1" id="KW-0472">Membrane</keyword>
<accession>A0A8S1N7M9</accession>
<feature type="transmembrane region" description="Helical" evidence="1">
    <location>
        <begin position="2491"/>
        <end position="2508"/>
    </location>
</feature>
<dbReference type="Proteomes" id="UP000688137">
    <property type="component" value="Unassembled WGS sequence"/>
</dbReference>
<organism evidence="3 4">
    <name type="scientific">Paramecium primaurelia</name>
    <dbReference type="NCBI Taxonomy" id="5886"/>
    <lineage>
        <taxon>Eukaryota</taxon>
        <taxon>Sar</taxon>
        <taxon>Alveolata</taxon>
        <taxon>Ciliophora</taxon>
        <taxon>Intramacronucleata</taxon>
        <taxon>Oligohymenophorea</taxon>
        <taxon>Peniculida</taxon>
        <taxon>Parameciidae</taxon>
        <taxon>Paramecium</taxon>
    </lineage>
</organism>
<keyword evidence="1" id="KW-1133">Transmembrane helix</keyword>
<comment type="caution">
    <text evidence="3">The sequence shown here is derived from an EMBL/GenBank/DDBJ whole genome shotgun (WGS) entry which is preliminary data.</text>
</comment>
<sequence>MNIFVLTLLAFYFKIGQEITIESNSKATKIDNCLQSENGNCQRCEQTYFLFPLPQDHSDLELKAGTIICVECPYQKFNEANNYYCGDCLDNSQSWDKSRLCTYDYKTKSTGTLSVFHKIDRHTKQLFYVTKSGLTSFTTQGCDGCEHFCKSQNSTCFQVQKQYSYDLNNMYISCAEGYEYSDVVGGCDPCPDNCKSCQINTYIKTDDSGKTVMEITKNCLICNQGFSILTTRTAQNKNETISQCIACFAGCETCYFGKNIINLNEKPWDTYNNHALLTTNNFKANETKFYEDLFKLSQIAQRCEYCTSTAQSTFVPSLNRRSCVKCGTNCKRCEYTSEIEFPTRDKAMVVEPESTEPTTADIDTVESKYLLRCRECEKYTQTIQAIGTGCVDCSVANCKLCAKFDPSSGNDISTISPNFKPLLDENKSVEKCLLCEDGYFLSDDNQSCTIFDSVNKPGVGCLTYQKLAQQKCLQCNTGYTLYKNEQEIWECKMDCSELMNDYLCISCLINGSEKRCQRCLDGFFVDMKTGKCKKCSENGYCKSCYTISLVSVHHSEYFDYFFDGDEDIYGPYCIECNPGDLEKGPFKNEDLRYCEKGGKNCAIFQAIGSQGYCDQCDIGLVGNSRSSSPDGSDCIECPEYTIGCRERAEQEKNLINPFFDPTNEKYKKYTRISFICENNAYYNSQIARCIHKDDCPDNNCDLSDEITIKADCDQMFKLDKTLWKINSQFNDITSKNATLILEDNINLSDTEKQALFDEWNKKAIKKITIILDFQYQSGDNSKCVFQKDTYFTSNIKRNVYSVQELELKIKTNSPQPNERIKWFIYKTIYFTYFTSVSLNGIELYPASDRGNLFLNIPKYESPFGFEFLNNTGSKFYLENVKIGNVAAEDHYNDKSTYTTPQSNQSVLLKKQKPFFTLLLNTYEIYLKNVVIHSQNYLLNQEISFQPKPFGLVYDQNIILPYLKIKLENVQFYDIAIESQAIFELQSVIFLTPPLWNNKILINQVQFIDCYFSNDGGFLSTNIFNQPMGIININSLIMRNIEYNNSRGIIDFSTMQQIKVNNFQMYNSQVNSTALFHVTTLELSSVYLYSTSFTYKGRLMQTKYELKTIRLNDHELSGLKLQFFNLEFDQVICLTPACLILISEIQNDYDIPINITMKGLIIKQINTTQFDQTILEAATSASIRVEKSNILLVSDFQSIENADLTIFYVEQVWTTKFINLNCYQKEDIIIRNNYCLFINNPYKGVEILNAKLLNLIGRDNSFIGISSWSNLIYNTSTADYLETIIFNGVNVAQCTIVTTVLAVPSSAILIDSTQMQIVKISFMNFQNNHHLMEIDGSLRPSNPTFLMRSLVGTLILSNSIWRSNFVQGFGAVLYLEVGTQIISNISMMNSNFDFQTKTKIPLINEITEGGHLYISAFNLNMYNCNFTNSTSRLGGALFLRTLKEGIVILKNIRIRYAYTPLNGAVSSRGGCLYIDSMASQLDMEILGSQFYDCFTRGEGGGIFLMSYDKQQQLKIQNSELKNCYALSGLAIKTLFYSRTQKLQKMILQDVKVSGNQSNSLEYLVQLGTQQQIEKFLFIKRFAAVEQDYGQIEIFNCQSEGLFYYGFLSIWQANYINLNNIQSQHSILSYRPYIEILEPQLNPLKVDSLQFRNISSISINNLDCTLVSINGLCRILQVRLEFPDFKINPALLLFDLIQESTPLKLLNIAINKVICNECHGGLVQIMRVSNIKLIPLVEIINCRCSSSESSYYGCFSVSSDQYFREQMEIDHLIGTTLESNLTDKKIIQYTNFSQTYRRILQSETTNQTQNYDNFTYIIPNPPYLSNVIVQQLNIFDVKAVHGGGISFYGLTVNATKTYCSTMFVTGRGGCIYFESYPKDEGKIQHRINIADSSFYRNNASIGGAIAVVESGINNFELTSNTFIQTFAKLFGNEVSQYPTQIGIKINKQLQKQSNIDPRTGWLNLPINIRSGQKISQFENQTVVVVFLDKNNRVMDYQYDQKCSLSANYDKTQGNISQPFSSEDSNRDFILDKTQGFNYSNQIINYDPYSNHTLDIVFNSSHINIPIYHNQYPYQIIGFETRYQLQVRIRSVECQIGEKYSIQYGTCTPCEIGYYSLIYKDENCKRIDYKKMNQTYMNKIMVQQYFWRPNYESDVIEECKNKKDNCIQGFKVGNDLCQFGLIGALCEECDIYAVHWGESFYNSAKFECQRCQERTNNKFIIFIICLIIILGSLWSVYSHEKSITIDIYKKFFTAIKLQVPIPPSDETTTLKKMVLNYIQLISLAQGFMVILPQEIIDIISIFSMPAQSLGNSLDCLLANEANNIDIIYLRLIWSMTLILICIIVTIFLLYALRCTKQLMGYNIPTMFIYMLILLQPTFLIEFANLIIKRDIADDTYIQANVSYKYYTNNHSIWLKWFAYPGFIIIFFLPLFFLLLLIVADYYERSRKNKFQRLWGYLYHEYIKLNNKVIFYWEFIRIYTRAIICFLYCIFAQDITYMVAISSIILFFYLALSKKVKPYHNRKLNQINYSSSAILLIIYFSSTVAYLSSQNENIEQQKIGLSIFIFLTIIFFLLIIRYILLRYSIIFAQTKAKIIKSFPALISVRNCCSCACCDCQFDCVTQILQEEKVIKERTQELWQIMIKATREGIQEWNLDRSLKFKIKKWDQASLIPQDEGINFNQ</sequence>
<feature type="transmembrane region" description="Helical" evidence="1">
    <location>
        <begin position="2323"/>
        <end position="2349"/>
    </location>
</feature>
<evidence type="ECO:0000256" key="2">
    <source>
        <dbReference type="SAM" id="SignalP"/>
    </source>
</evidence>
<keyword evidence="1" id="KW-0812">Transmembrane</keyword>
<feature type="transmembrane region" description="Helical" evidence="1">
    <location>
        <begin position="2277"/>
        <end position="2303"/>
    </location>
</feature>
<evidence type="ECO:0000313" key="4">
    <source>
        <dbReference type="Proteomes" id="UP000688137"/>
    </source>
</evidence>
<feature type="transmembrane region" description="Helical" evidence="1">
    <location>
        <begin position="2465"/>
        <end position="2485"/>
    </location>
</feature>
<evidence type="ECO:0000313" key="3">
    <source>
        <dbReference type="EMBL" id="CAD8088758.1"/>
    </source>
</evidence>
<feature type="transmembrane region" description="Helical" evidence="1">
    <location>
        <begin position="2216"/>
        <end position="2234"/>
    </location>
</feature>
<dbReference type="PANTHER" id="PTHR11319">
    <property type="entry name" value="G PROTEIN-COUPLED RECEPTOR-RELATED"/>
    <property type="match status" value="1"/>
</dbReference>
<feature type="chain" id="PRO_5035712316" evidence="2">
    <location>
        <begin position="19"/>
        <end position="2677"/>
    </location>
</feature>
<gene>
    <name evidence="3" type="ORF">PPRIM_AZ9-3.1.T0820066</name>
</gene>
<feature type="transmembrane region" description="Helical" evidence="1">
    <location>
        <begin position="2555"/>
        <end position="2576"/>
    </location>
</feature>
<feature type="transmembrane region" description="Helical" evidence="1">
    <location>
        <begin position="2520"/>
        <end position="2543"/>
    </location>
</feature>
<feature type="signal peptide" evidence="2">
    <location>
        <begin position="1"/>
        <end position="18"/>
    </location>
</feature>
<proteinExistence type="predicted"/>
<feature type="transmembrane region" description="Helical" evidence="1">
    <location>
        <begin position="2361"/>
        <end position="2384"/>
    </location>
</feature>
<keyword evidence="4" id="KW-1185">Reference proteome</keyword>
<keyword evidence="2" id="KW-0732">Signal</keyword>
<protein>
    <submittedName>
        <fullName evidence="3">Uncharacterized protein</fullName>
    </submittedName>
</protein>
<dbReference type="EMBL" id="CAJJDM010000085">
    <property type="protein sequence ID" value="CAD8088758.1"/>
    <property type="molecule type" value="Genomic_DNA"/>
</dbReference>
<evidence type="ECO:0000256" key="1">
    <source>
        <dbReference type="SAM" id="Phobius"/>
    </source>
</evidence>
<reference evidence="3" key="1">
    <citation type="submission" date="2021-01" db="EMBL/GenBank/DDBJ databases">
        <authorList>
            <consortium name="Genoscope - CEA"/>
            <person name="William W."/>
        </authorList>
    </citation>
    <scope>NUCLEOTIDE SEQUENCE</scope>
</reference>
<dbReference type="OMA" id="PMGIINI"/>
<name>A0A8S1N7M9_PARPR</name>
<dbReference type="PANTHER" id="PTHR11319:SF35">
    <property type="entry name" value="OUTER MEMBRANE PROTEIN PMPC-RELATED"/>
    <property type="match status" value="1"/>
</dbReference>